<protein>
    <submittedName>
        <fullName evidence="2">Uncharacterized protein</fullName>
    </submittedName>
</protein>
<proteinExistence type="predicted"/>
<evidence type="ECO:0000256" key="1">
    <source>
        <dbReference type="SAM" id="Phobius"/>
    </source>
</evidence>
<feature type="transmembrane region" description="Helical" evidence="1">
    <location>
        <begin position="45"/>
        <end position="65"/>
    </location>
</feature>
<keyword evidence="1" id="KW-0812">Transmembrane</keyword>
<sequence>MSDPSHRGPDKRTFKHHLLNRLLYAVIAAAIFGGLVFFIDGRFNPYAIFSFMVIFFAATSIADYLGKRF</sequence>
<feature type="transmembrane region" description="Helical" evidence="1">
    <location>
        <begin position="21"/>
        <end position="39"/>
    </location>
</feature>
<keyword evidence="3" id="KW-1185">Reference proteome</keyword>
<dbReference type="OrthoDB" id="9889882at2"/>
<comment type="caution">
    <text evidence="2">The sequence shown here is derived from an EMBL/GenBank/DDBJ whole genome shotgun (WGS) entry which is preliminary data.</text>
</comment>
<dbReference type="RefSeq" id="WP_133571518.1">
    <property type="nucleotide sequence ID" value="NZ_SNYR01000001.1"/>
</dbReference>
<evidence type="ECO:0000313" key="2">
    <source>
        <dbReference type="EMBL" id="TDQ66860.1"/>
    </source>
</evidence>
<organism evidence="2 3">
    <name type="scientific">Maritalea mobilis</name>
    <dbReference type="NCBI Taxonomy" id="483324"/>
    <lineage>
        <taxon>Bacteria</taxon>
        <taxon>Pseudomonadati</taxon>
        <taxon>Pseudomonadota</taxon>
        <taxon>Alphaproteobacteria</taxon>
        <taxon>Hyphomicrobiales</taxon>
        <taxon>Devosiaceae</taxon>
        <taxon>Maritalea</taxon>
    </lineage>
</organism>
<dbReference type="Proteomes" id="UP000295391">
    <property type="component" value="Unassembled WGS sequence"/>
</dbReference>
<name>A0A4R6VW62_9HYPH</name>
<reference evidence="2 3" key="1">
    <citation type="submission" date="2019-03" db="EMBL/GenBank/DDBJ databases">
        <title>Genomic Encyclopedia of Type Strains, Phase III (KMG-III): the genomes of soil and plant-associated and newly described type strains.</title>
        <authorList>
            <person name="Whitman W."/>
        </authorList>
    </citation>
    <scope>NUCLEOTIDE SEQUENCE [LARGE SCALE GENOMIC DNA]</scope>
    <source>
        <strain evidence="2 3">CGMCC 1.7002</strain>
    </source>
</reference>
<dbReference type="AlphaFoldDB" id="A0A4R6VW62"/>
<evidence type="ECO:0000313" key="3">
    <source>
        <dbReference type="Proteomes" id="UP000295391"/>
    </source>
</evidence>
<keyword evidence="1" id="KW-1133">Transmembrane helix</keyword>
<keyword evidence="1" id="KW-0472">Membrane</keyword>
<accession>A0A4R6VW62</accession>
<gene>
    <name evidence="2" type="ORF">ATL17_0866</name>
</gene>
<dbReference type="EMBL" id="SNYR01000001">
    <property type="protein sequence ID" value="TDQ66860.1"/>
    <property type="molecule type" value="Genomic_DNA"/>
</dbReference>